<dbReference type="AlphaFoldDB" id="A0A0G4NTJ1"/>
<proteinExistence type="predicted"/>
<evidence type="ECO:0000256" key="1">
    <source>
        <dbReference type="ARBA" id="ARBA00022737"/>
    </source>
</evidence>
<feature type="domain" description="Nephrocystin 3-like N-terminal" evidence="2">
    <location>
        <begin position="15"/>
        <end position="129"/>
    </location>
</feature>
<keyword evidence="4" id="KW-1185">Reference proteome</keyword>
<dbReference type="Gene3D" id="3.40.50.300">
    <property type="entry name" value="P-loop containing nucleotide triphosphate hydrolases"/>
    <property type="match status" value="1"/>
</dbReference>
<reference evidence="3 4" key="1">
    <citation type="journal article" date="2014" name="Nat. Commun.">
        <title>Multiple recent horizontal transfers of a large genomic region in cheese making fungi.</title>
        <authorList>
            <person name="Cheeseman K."/>
            <person name="Ropars J."/>
            <person name="Renault P."/>
            <person name="Dupont J."/>
            <person name="Gouzy J."/>
            <person name="Branca A."/>
            <person name="Abraham A.L."/>
            <person name="Ceppi M."/>
            <person name="Conseiller E."/>
            <person name="Debuchy R."/>
            <person name="Malagnac F."/>
            <person name="Goarin A."/>
            <person name="Silar P."/>
            <person name="Lacoste S."/>
            <person name="Sallet E."/>
            <person name="Bensimon A."/>
            <person name="Giraud T."/>
            <person name="Brygoo Y."/>
        </authorList>
    </citation>
    <scope>NUCLEOTIDE SEQUENCE [LARGE SCALE GENOMIC DNA]</scope>
    <source>
        <strain evidence="4">FM 013</strain>
    </source>
</reference>
<evidence type="ECO:0000313" key="4">
    <source>
        <dbReference type="Proteomes" id="UP000053732"/>
    </source>
</evidence>
<dbReference type="InterPro" id="IPR027417">
    <property type="entry name" value="P-loop_NTPase"/>
</dbReference>
<dbReference type="Proteomes" id="UP000053732">
    <property type="component" value="Unassembled WGS sequence"/>
</dbReference>
<evidence type="ECO:0000313" key="3">
    <source>
        <dbReference type="EMBL" id="CRL17343.1"/>
    </source>
</evidence>
<sequence>MTGRDRQGKNKENADSPKVCYYYCQDEETGETTSILSALILSLLVGLTGLKKSFVEWYKDFQNFGHLDPAIDSKILGELLCKVLEAIDHPVFVVIDGLDECNTESRNELLTTLHELSQRVSGLKILLSSSAQGKILKQLEDTAKIEMLADAHRDGIIVEKVVERKLLDLSPDVKSLVIDKLTRLAKGSAIWTRTTIELIEARKIREFEPMKSFLEEMSLPEQLSEIYNTLLSRCTSNDTENLSVASVALRLLVIANRDLSILELAWAVALSTTGPRVMVEHHRALELINPFIAYVEFKDMKKHQVRLVHHSVKEFVLKKFALPHGQISKEPDEIMLNQSIRGAGLRDNLDAVEYF</sequence>
<gene>
    <name evidence="3" type="ORF">PCAMFM013_S001g000303</name>
</gene>
<dbReference type="PANTHER" id="PTHR10039:SF10">
    <property type="entry name" value="NACHT DOMAIN-CONTAINING PROTEIN"/>
    <property type="match status" value="1"/>
</dbReference>
<accession>A0A0G4NTJ1</accession>
<keyword evidence="1" id="KW-0677">Repeat</keyword>
<dbReference type="Pfam" id="PF24883">
    <property type="entry name" value="NPHP3_N"/>
    <property type="match status" value="1"/>
</dbReference>
<protein>
    <submittedName>
        <fullName evidence="3">Str. FM013</fullName>
    </submittedName>
</protein>
<dbReference type="PANTHER" id="PTHR10039">
    <property type="entry name" value="AMELOGENIN"/>
    <property type="match status" value="1"/>
</dbReference>
<organism evidence="3 4">
    <name type="scientific">Penicillium camemberti (strain FM 013)</name>
    <dbReference type="NCBI Taxonomy" id="1429867"/>
    <lineage>
        <taxon>Eukaryota</taxon>
        <taxon>Fungi</taxon>
        <taxon>Dikarya</taxon>
        <taxon>Ascomycota</taxon>
        <taxon>Pezizomycotina</taxon>
        <taxon>Eurotiomycetes</taxon>
        <taxon>Eurotiomycetidae</taxon>
        <taxon>Eurotiales</taxon>
        <taxon>Aspergillaceae</taxon>
        <taxon>Penicillium</taxon>
    </lineage>
</organism>
<evidence type="ECO:0000259" key="2">
    <source>
        <dbReference type="Pfam" id="PF24883"/>
    </source>
</evidence>
<dbReference type="EMBL" id="HG793134">
    <property type="protein sequence ID" value="CRL17343.1"/>
    <property type="molecule type" value="Genomic_DNA"/>
</dbReference>
<name>A0A0G4NTJ1_PENC3</name>
<dbReference type="InterPro" id="IPR056884">
    <property type="entry name" value="NPHP3-like_N"/>
</dbReference>